<evidence type="ECO:0000313" key="4">
    <source>
        <dbReference type="EMBL" id="TDQ48729.1"/>
    </source>
</evidence>
<dbReference type="SUPFAM" id="SSF53686">
    <property type="entry name" value="Tryptophan synthase beta subunit-like PLP-dependent enzymes"/>
    <property type="match status" value="1"/>
</dbReference>
<keyword evidence="5" id="KW-1185">Reference proteome</keyword>
<dbReference type="AlphaFoldDB" id="A0A4R6USF2"/>
<dbReference type="RefSeq" id="WP_133589938.1">
    <property type="nucleotide sequence ID" value="NZ_CP037953.1"/>
</dbReference>
<evidence type="ECO:0000256" key="1">
    <source>
        <dbReference type="ARBA" id="ARBA00001933"/>
    </source>
</evidence>
<evidence type="ECO:0000313" key="5">
    <source>
        <dbReference type="Proteomes" id="UP000295375"/>
    </source>
</evidence>
<dbReference type="InterPro" id="IPR001926">
    <property type="entry name" value="TrpB-like_PALP"/>
</dbReference>
<dbReference type="Gene3D" id="3.40.50.1100">
    <property type="match status" value="2"/>
</dbReference>
<comment type="cofactor">
    <cofactor evidence="1">
        <name>pyridoxal 5'-phosphate</name>
        <dbReference type="ChEBI" id="CHEBI:597326"/>
    </cofactor>
</comment>
<gene>
    <name evidence="4" type="ORF">EV696_106170</name>
</gene>
<comment type="caution">
    <text evidence="4">The sequence shown here is derived from an EMBL/GenBank/DDBJ whole genome shotgun (WGS) entry which is preliminary data.</text>
</comment>
<name>A0A4R6USF2_9GAMM</name>
<accession>A0A4R6USF2</accession>
<feature type="domain" description="Tryptophan synthase beta chain-like PALP" evidence="3">
    <location>
        <begin position="29"/>
        <end position="354"/>
    </location>
</feature>
<dbReference type="InterPro" id="IPR036052">
    <property type="entry name" value="TrpB-like_PALP_sf"/>
</dbReference>
<keyword evidence="2" id="KW-0663">Pyridoxal phosphate</keyword>
<dbReference type="Proteomes" id="UP000295375">
    <property type="component" value="Unassembled WGS sequence"/>
</dbReference>
<dbReference type="OrthoDB" id="34584at2"/>
<keyword evidence="4" id="KW-0456">Lyase</keyword>
<evidence type="ECO:0000256" key="2">
    <source>
        <dbReference type="ARBA" id="ARBA00022898"/>
    </source>
</evidence>
<evidence type="ECO:0000259" key="3">
    <source>
        <dbReference type="Pfam" id="PF00291"/>
    </source>
</evidence>
<dbReference type="Pfam" id="PF00291">
    <property type="entry name" value="PALP"/>
    <property type="match status" value="1"/>
</dbReference>
<sequence>MASLMDIPLPVYGASESAKMIPDILQLWPDYQPTRLHELPELARRFDVARVLVKAENERPLGNFKVLGGMVAGLRALAKAIGVNTVSQLLAQTRHGNHLPQLICASDGNHGLAVAAAAQRVGTRAVIYLPTSVSIERAARIEQMDGEIVWVNGSYDEAVSAAAAASHMGLLIADTSSDPDDPVVSDVMAGYRLITEELTVQLREEKQSRPSHVFVQAGVGGLAAAMAEGLQSSLRAPAKIVVVEPSTAACVACALQSGRPVQVEGSLLTAAEMLSCGLASAPALAVLQRYHVKCVSVDDDDLHDAVRTLHEVGGPNTTPSGAAGLAGLLRVAPSHSLRAELQLDASSEVLLVVTERR</sequence>
<protein>
    <submittedName>
        <fullName evidence="4">Diaminopropionate ammonia-lyase</fullName>
    </submittedName>
</protein>
<reference evidence="4 5" key="1">
    <citation type="submission" date="2019-03" db="EMBL/GenBank/DDBJ databases">
        <title>Genomic Encyclopedia of Type Strains, Phase IV (KMG-IV): sequencing the most valuable type-strain genomes for metagenomic binning, comparative biology and taxonomic classification.</title>
        <authorList>
            <person name="Goeker M."/>
        </authorList>
    </citation>
    <scope>NUCLEOTIDE SEQUENCE [LARGE SCALE GENOMIC DNA]</scope>
    <source>
        <strain evidence="4 5">DSM 103792</strain>
    </source>
</reference>
<dbReference type="EMBL" id="SNYM01000006">
    <property type="protein sequence ID" value="TDQ48729.1"/>
    <property type="molecule type" value="Genomic_DNA"/>
</dbReference>
<dbReference type="GO" id="GO:0016829">
    <property type="term" value="F:lyase activity"/>
    <property type="evidence" value="ECO:0007669"/>
    <property type="project" value="UniProtKB-KW"/>
</dbReference>
<proteinExistence type="predicted"/>
<organism evidence="4 5">
    <name type="scientific">Permianibacter aggregans</name>
    <dbReference type="NCBI Taxonomy" id="1510150"/>
    <lineage>
        <taxon>Bacteria</taxon>
        <taxon>Pseudomonadati</taxon>
        <taxon>Pseudomonadota</taxon>
        <taxon>Gammaproteobacteria</taxon>
        <taxon>Pseudomonadales</taxon>
        <taxon>Pseudomonadaceae</taxon>
        <taxon>Permianibacter</taxon>
    </lineage>
</organism>
<dbReference type="PANTHER" id="PTHR42937:SF1">
    <property type="entry name" value="DIAMINOPROPIONATE AMMONIA-LYASE"/>
    <property type="match status" value="1"/>
</dbReference>
<dbReference type="PANTHER" id="PTHR42937">
    <property type="match status" value="1"/>
</dbReference>